<organism evidence="9 10">
    <name type="scientific">Chrysophaeum taylorii</name>
    <dbReference type="NCBI Taxonomy" id="2483200"/>
    <lineage>
        <taxon>Eukaryota</taxon>
        <taxon>Sar</taxon>
        <taxon>Stramenopiles</taxon>
        <taxon>Ochrophyta</taxon>
        <taxon>Pelagophyceae</taxon>
        <taxon>Pelagomonadales</taxon>
        <taxon>Pelagomonadaceae</taxon>
        <taxon>Chrysophaeum</taxon>
    </lineage>
</organism>
<dbReference type="InterPro" id="IPR009057">
    <property type="entry name" value="Homeodomain-like_sf"/>
</dbReference>
<sequence>MYRGDTKSGRHRRWTKREDEKLRGAVETVGTEDWGAVSLYLVGHGRSAEHCQQRWQRVLREGLVKGAFTESEDETIVQAMHEGGLTWMQIAARIPGRIGKQCRERWTNHLDPNLKKGFWTEEEDMIMVEAQKRWGNAWTKIAELLPGRAENAVKNRWNSAFRRNNSAVFGKPRSEKTLAAVDQARAAMDEIDRQTQMSYRGNHAIAEVVPPQKHRPFLSKVVVEAPSPAAASSSPPRDDERYRRRRRRPEEEEEEKKEDPRILASSSLDSLRAAAAAASATAARDCYGERDDAGLGLLSLAVATEKELDHEEGDLSGYDAYDNHVRRASISASSKPSADALANNDGDDTRSDRIMDEANRKRRRQWTEEEEDGVVVVAPPYFPAQKRPTTSSIGTWPPAPGLITAQTAMERHPEIRNHNQLKELARVKVRRPAMGRASGCDVFVYDERVVAELAASLESPNRTTTWAPPPGKLTMKMAMDKYPQIRHRDQLKHLPRDVIRRPTIGRAAACNVVVYDAADVERLVADLHRAPRASPAPADPASWKPPRGGFLTLQMAMDAYPAIKNRKQLAGVRGVEKVRRPAIGRASGCEITVYPENAVAQVAARLTQEPTPDVVYTNPNDWAPPQGKLTTKMAMDEYPQIRHHDQLRHLQKTKIRRPTMGRFAACSIVVYDEIDIAELAQDLDRRRRAGASTRVEPADDDPLWTPPDGKLTAVEAMKRYPMIRNHNQLRHLPRTKVRRPASGRASGCNMWVYDDRDVRAFARDLEIRTVSVKSSSFDEAYDLVKEDPFKYMDEEELQLDHRRKRDDDGAPSPADDQLRNFKVEDRPTRIFESPFINDDDDDDDHLVRRVEPPPAEDDLMLSCDEDDPSPASRAPFNHNDIPVYQGPED</sequence>
<evidence type="ECO:0000259" key="7">
    <source>
        <dbReference type="PROSITE" id="PS50090"/>
    </source>
</evidence>
<comment type="caution">
    <text evidence="9">The sequence shown here is derived from an EMBL/GenBank/DDBJ whole genome shotgun (WGS) entry which is preliminary data.</text>
</comment>
<dbReference type="EMBL" id="JAQMWT010000468">
    <property type="protein sequence ID" value="KAJ8600869.1"/>
    <property type="molecule type" value="Genomic_DNA"/>
</dbReference>
<feature type="region of interest" description="Disordered" evidence="6">
    <location>
        <begin position="224"/>
        <end position="264"/>
    </location>
</feature>
<keyword evidence="4" id="KW-0804">Transcription</keyword>
<protein>
    <submittedName>
        <fullName evidence="9">Uncharacterized protein</fullName>
    </submittedName>
</protein>
<feature type="compositionally biased region" description="Acidic residues" evidence="6">
    <location>
        <begin position="854"/>
        <end position="868"/>
    </location>
</feature>
<proteinExistence type="predicted"/>
<feature type="domain" description="Myb-like" evidence="7">
    <location>
        <begin position="111"/>
        <end position="161"/>
    </location>
</feature>
<keyword evidence="3" id="KW-0238">DNA-binding</keyword>
<feature type="compositionally biased region" description="Basic and acidic residues" evidence="6">
    <location>
        <begin position="347"/>
        <end position="359"/>
    </location>
</feature>
<keyword evidence="2" id="KW-0805">Transcription regulation</keyword>
<feature type="region of interest" description="Disordered" evidence="6">
    <location>
        <begin position="329"/>
        <end position="371"/>
    </location>
</feature>
<evidence type="ECO:0000256" key="5">
    <source>
        <dbReference type="ARBA" id="ARBA00023242"/>
    </source>
</evidence>
<evidence type="ECO:0000256" key="3">
    <source>
        <dbReference type="ARBA" id="ARBA00023125"/>
    </source>
</evidence>
<evidence type="ECO:0000256" key="1">
    <source>
        <dbReference type="ARBA" id="ARBA00022737"/>
    </source>
</evidence>
<dbReference type="PROSITE" id="PS50090">
    <property type="entry name" value="MYB_LIKE"/>
    <property type="match status" value="3"/>
</dbReference>
<dbReference type="Pfam" id="PF00249">
    <property type="entry name" value="Myb_DNA-binding"/>
    <property type="match status" value="3"/>
</dbReference>
<evidence type="ECO:0000256" key="4">
    <source>
        <dbReference type="ARBA" id="ARBA00023163"/>
    </source>
</evidence>
<reference evidence="9" key="1">
    <citation type="submission" date="2023-01" db="EMBL/GenBank/DDBJ databases">
        <title>Metagenome sequencing of chrysophaentin producing Chrysophaeum taylorii.</title>
        <authorList>
            <person name="Davison J."/>
            <person name="Bewley C."/>
        </authorList>
    </citation>
    <scope>NUCLEOTIDE SEQUENCE</scope>
    <source>
        <strain evidence="9">NIES-1699</strain>
    </source>
</reference>
<dbReference type="Proteomes" id="UP001230188">
    <property type="component" value="Unassembled WGS sequence"/>
</dbReference>
<dbReference type="FunFam" id="1.10.10.60:FF:000010">
    <property type="entry name" value="Transcriptional activator Myb isoform A"/>
    <property type="match status" value="1"/>
</dbReference>
<evidence type="ECO:0000259" key="8">
    <source>
        <dbReference type="PROSITE" id="PS51294"/>
    </source>
</evidence>
<evidence type="ECO:0000256" key="6">
    <source>
        <dbReference type="SAM" id="MobiDB-lite"/>
    </source>
</evidence>
<dbReference type="GO" id="GO:0001006">
    <property type="term" value="F:RNA polymerase III type 3 promoter sequence-specific DNA binding"/>
    <property type="evidence" value="ECO:0007669"/>
    <property type="project" value="TreeGrafter"/>
</dbReference>
<evidence type="ECO:0000313" key="9">
    <source>
        <dbReference type="EMBL" id="KAJ8600869.1"/>
    </source>
</evidence>
<evidence type="ECO:0000313" key="10">
    <source>
        <dbReference type="Proteomes" id="UP001230188"/>
    </source>
</evidence>
<keyword evidence="1" id="KW-0677">Repeat</keyword>
<dbReference type="PANTHER" id="PTHR46621">
    <property type="entry name" value="SNRNA-ACTIVATING PROTEIN COMPLEX SUBUNIT 4"/>
    <property type="match status" value="1"/>
</dbReference>
<keyword evidence="10" id="KW-1185">Reference proteome</keyword>
<dbReference type="GO" id="GO:0042796">
    <property type="term" value="P:snRNA transcription by RNA polymerase III"/>
    <property type="evidence" value="ECO:0007669"/>
    <property type="project" value="TreeGrafter"/>
</dbReference>
<dbReference type="GO" id="GO:0042795">
    <property type="term" value="P:snRNA transcription by RNA polymerase II"/>
    <property type="evidence" value="ECO:0007669"/>
    <property type="project" value="TreeGrafter"/>
</dbReference>
<feature type="domain" description="Myb-like" evidence="7">
    <location>
        <begin position="6"/>
        <end position="59"/>
    </location>
</feature>
<dbReference type="SMART" id="SM00717">
    <property type="entry name" value="SANT"/>
    <property type="match status" value="3"/>
</dbReference>
<feature type="domain" description="HTH myb-type" evidence="8">
    <location>
        <begin position="60"/>
        <end position="110"/>
    </location>
</feature>
<dbReference type="AlphaFoldDB" id="A0AAD7XJW1"/>
<dbReference type="InterPro" id="IPR051575">
    <property type="entry name" value="Myb-like_DNA-bd"/>
</dbReference>
<keyword evidence="5" id="KW-0539">Nucleus</keyword>
<dbReference type="SUPFAM" id="SSF46689">
    <property type="entry name" value="Homeodomain-like"/>
    <property type="match status" value="2"/>
</dbReference>
<dbReference type="GO" id="GO:0019185">
    <property type="term" value="C:snRNA-activating protein complex"/>
    <property type="evidence" value="ECO:0007669"/>
    <property type="project" value="TreeGrafter"/>
</dbReference>
<dbReference type="InterPro" id="IPR017930">
    <property type="entry name" value="Myb_dom"/>
</dbReference>
<dbReference type="CDD" id="cd00167">
    <property type="entry name" value="SANT"/>
    <property type="match status" value="3"/>
</dbReference>
<dbReference type="InterPro" id="IPR001005">
    <property type="entry name" value="SANT/Myb"/>
</dbReference>
<evidence type="ECO:0000256" key="2">
    <source>
        <dbReference type="ARBA" id="ARBA00023015"/>
    </source>
</evidence>
<accession>A0AAD7XJW1</accession>
<dbReference type="PROSITE" id="PS51294">
    <property type="entry name" value="HTH_MYB"/>
    <property type="match status" value="3"/>
</dbReference>
<feature type="domain" description="Myb-like" evidence="7">
    <location>
        <begin position="60"/>
        <end position="110"/>
    </location>
</feature>
<feature type="domain" description="HTH myb-type" evidence="8">
    <location>
        <begin position="6"/>
        <end position="59"/>
    </location>
</feature>
<gene>
    <name evidence="9" type="ORF">CTAYLR_006978</name>
</gene>
<feature type="domain" description="HTH myb-type" evidence="8">
    <location>
        <begin position="111"/>
        <end position="165"/>
    </location>
</feature>
<feature type="region of interest" description="Disordered" evidence="6">
    <location>
        <begin position="800"/>
        <end position="889"/>
    </location>
</feature>
<feature type="compositionally biased region" description="Low complexity" evidence="6">
    <location>
        <begin position="225"/>
        <end position="235"/>
    </location>
</feature>
<name>A0AAD7XJW1_9STRA</name>
<dbReference type="GO" id="GO:0000978">
    <property type="term" value="F:RNA polymerase II cis-regulatory region sequence-specific DNA binding"/>
    <property type="evidence" value="ECO:0007669"/>
    <property type="project" value="TreeGrafter"/>
</dbReference>
<feature type="compositionally biased region" description="Basic and acidic residues" evidence="6">
    <location>
        <begin position="816"/>
        <end position="829"/>
    </location>
</feature>
<dbReference type="Gene3D" id="1.10.10.60">
    <property type="entry name" value="Homeodomain-like"/>
    <property type="match status" value="3"/>
</dbReference>
<dbReference type="PANTHER" id="PTHR46621:SF1">
    <property type="entry name" value="SNRNA-ACTIVATING PROTEIN COMPLEX SUBUNIT 4"/>
    <property type="match status" value="1"/>
</dbReference>